<name>A0A4P6K2Z2_KTERU</name>
<dbReference type="RefSeq" id="WP_129893598.1">
    <property type="nucleotide sequence ID" value="NZ_CP035758.1"/>
</dbReference>
<dbReference type="InterPro" id="IPR036010">
    <property type="entry name" value="2Fe-2S_ferredoxin-like_sf"/>
</dbReference>
<dbReference type="Gene3D" id="3.10.20.440">
    <property type="entry name" value="2Fe-2S iron-sulphur cluster binding domain, sarcosine oxidase, alpha subunit, N-terminal domain"/>
    <property type="match status" value="1"/>
</dbReference>
<dbReference type="InterPro" id="IPR042204">
    <property type="entry name" value="2Fe-2S-bd_N"/>
</dbReference>
<sequence>MKNLRIQPERDIAQVEREEPFTFSFEEQPVTAYPGETIGAALIAAGILTFRTTRKAGKPRGIFCGIGVCFDCLLVVNGRPNVRACMTPARPNMLVKVQVGAGERCYEN</sequence>
<evidence type="ECO:0000256" key="1">
    <source>
        <dbReference type="ARBA" id="ARBA00023002"/>
    </source>
</evidence>
<proteinExistence type="predicted"/>
<dbReference type="KEGG" id="kbs:EPA93_43785"/>
<dbReference type="SUPFAM" id="SSF54292">
    <property type="entry name" value="2Fe-2S ferredoxin-like"/>
    <property type="match status" value="1"/>
</dbReference>
<evidence type="ECO:0000313" key="2">
    <source>
        <dbReference type="EMBL" id="QBD82529.1"/>
    </source>
</evidence>
<keyword evidence="1" id="KW-0560">Oxidoreductase</keyword>
<dbReference type="OrthoDB" id="573392at2"/>
<gene>
    <name evidence="2" type="ORF">EPA93_43785</name>
</gene>
<evidence type="ECO:0000313" key="3">
    <source>
        <dbReference type="Proteomes" id="UP000290365"/>
    </source>
</evidence>
<reference evidence="2 3" key="1">
    <citation type="submission" date="2019-01" db="EMBL/GenBank/DDBJ databases">
        <title>Ktedonosporobacter rubrisoli SCAWS-G2.</title>
        <authorList>
            <person name="Huang Y."/>
            <person name="Yan B."/>
        </authorList>
    </citation>
    <scope>NUCLEOTIDE SEQUENCE [LARGE SCALE GENOMIC DNA]</scope>
    <source>
        <strain evidence="2 3">SCAWS-G2</strain>
    </source>
</reference>
<dbReference type="AlphaFoldDB" id="A0A4P6K2Z2"/>
<keyword evidence="3" id="KW-1185">Reference proteome</keyword>
<dbReference type="GO" id="GO:0016491">
    <property type="term" value="F:oxidoreductase activity"/>
    <property type="evidence" value="ECO:0007669"/>
    <property type="project" value="UniProtKB-KW"/>
</dbReference>
<organism evidence="2 3">
    <name type="scientific">Ktedonosporobacter rubrisoli</name>
    <dbReference type="NCBI Taxonomy" id="2509675"/>
    <lineage>
        <taxon>Bacteria</taxon>
        <taxon>Bacillati</taxon>
        <taxon>Chloroflexota</taxon>
        <taxon>Ktedonobacteria</taxon>
        <taxon>Ktedonobacterales</taxon>
        <taxon>Ktedonosporobacteraceae</taxon>
        <taxon>Ktedonosporobacter</taxon>
    </lineage>
</organism>
<dbReference type="Proteomes" id="UP000290365">
    <property type="component" value="Chromosome"/>
</dbReference>
<dbReference type="Pfam" id="PF13510">
    <property type="entry name" value="Fer2_4"/>
    <property type="match status" value="1"/>
</dbReference>
<dbReference type="GO" id="GO:0051536">
    <property type="term" value="F:iron-sulfur cluster binding"/>
    <property type="evidence" value="ECO:0007669"/>
    <property type="project" value="InterPro"/>
</dbReference>
<dbReference type="EMBL" id="CP035758">
    <property type="protein sequence ID" value="QBD82529.1"/>
    <property type="molecule type" value="Genomic_DNA"/>
</dbReference>
<accession>A0A4P6K2Z2</accession>
<protein>
    <submittedName>
        <fullName evidence="2">(2Fe-2S)-binding protein</fullName>
    </submittedName>
</protein>